<feature type="non-terminal residue" evidence="1">
    <location>
        <position position="1"/>
    </location>
</feature>
<sequence>AGISRCLQLATAPSQGSKTTEALALGPAGPLSVKAAKQRFPSLRPECQASLLQLLVLTEPPGAGGSHVQRIFLSCPWASQACDPTLVKKDPHPLSSRQLLQPPNGTSYLQTHLPLCCPKSVLPMVPK</sequence>
<reference evidence="1 2" key="1">
    <citation type="journal article" date="2018" name="Genomics">
        <title>Molecular footprints of inshore aquatic adaptation in Indo-Pacific humpback dolphin (Sousa chinensis).</title>
        <authorList>
            <person name="Ming Y."/>
            <person name="Jian J."/>
            <person name="Yu F."/>
            <person name="Yu X."/>
            <person name="Wang J."/>
            <person name="Liu W."/>
        </authorList>
    </citation>
    <scope>NUCLEOTIDE SEQUENCE [LARGE SCALE GENOMIC DNA]</scope>
    <source>
        <strain evidence="1">MY-2018</strain>
        <tissue evidence="1">Skin</tissue>
    </source>
</reference>
<dbReference type="AlphaFoldDB" id="A0A484GZ42"/>
<evidence type="ECO:0000313" key="1">
    <source>
        <dbReference type="EMBL" id="TEA41097.1"/>
    </source>
</evidence>
<proteinExistence type="predicted"/>
<dbReference type="Proteomes" id="UP000295264">
    <property type="component" value="Unassembled WGS sequence"/>
</dbReference>
<keyword evidence="2" id="KW-1185">Reference proteome</keyword>
<name>A0A484GZ42_SOUCH</name>
<accession>A0A484GZ42</accession>
<dbReference type="EMBL" id="QWLN02001715">
    <property type="protein sequence ID" value="TEA41097.1"/>
    <property type="molecule type" value="Genomic_DNA"/>
</dbReference>
<comment type="caution">
    <text evidence="1">The sequence shown here is derived from an EMBL/GenBank/DDBJ whole genome shotgun (WGS) entry which is preliminary data.</text>
</comment>
<protein>
    <submittedName>
        <fullName evidence="1">Uncharacterized protein</fullName>
    </submittedName>
</protein>
<gene>
    <name evidence="1" type="ORF">DBR06_SOUSAS29010013</name>
</gene>
<evidence type="ECO:0000313" key="2">
    <source>
        <dbReference type="Proteomes" id="UP000295264"/>
    </source>
</evidence>
<organism evidence="1 2">
    <name type="scientific">Sousa chinensis</name>
    <name type="common">Indo-pacific humpbacked dolphin</name>
    <name type="synonym">Steno chinensis</name>
    <dbReference type="NCBI Taxonomy" id="103600"/>
    <lineage>
        <taxon>Eukaryota</taxon>
        <taxon>Metazoa</taxon>
        <taxon>Chordata</taxon>
        <taxon>Craniata</taxon>
        <taxon>Vertebrata</taxon>
        <taxon>Euteleostomi</taxon>
        <taxon>Mammalia</taxon>
        <taxon>Eutheria</taxon>
        <taxon>Laurasiatheria</taxon>
        <taxon>Artiodactyla</taxon>
        <taxon>Whippomorpha</taxon>
        <taxon>Cetacea</taxon>
        <taxon>Odontoceti</taxon>
        <taxon>Delphinidae</taxon>
        <taxon>Sousa</taxon>
    </lineage>
</organism>